<evidence type="ECO:0000256" key="3">
    <source>
        <dbReference type="ARBA" id="ARBA00022692"/>
    </source>
</evidence>
<dbReference type="GO" id="GO:0005737">
    <property type="term" value="C:cytoplasm"/>
    <property type="evidence" value="ECO:0007669"/>
    <property type="project" value="UniProtKB-ARBA"/>
</dbReference>
<dbReference type="InterPro" id="IPR010908">
    <property type="entry name" value="Longin_dom"/>
</dbReference>
<evidence type="ECO:0000256" key="1">
    <source>
        <dbReference type="ARBA" id="ARBA00008025"/>
    </source>
</evidence>
<accession>A0A0H5BJC9</accession>
<evidence type="ECO:0000259" key="11">
    <source>
        <dbReference type="PROSITE" id="PS50859"/>
    </source>
</evidence>
<evidence type="ECO:0000256" key="6">
    <source>
        <dbReference type="ARBA" id="ARBA00023136"/>
    </source>
</evidence>
<dbReference type="CDD" id="cd14824">
    <property type="entry name" value="Longin"/>
    <property type="match status" value="1"/>
</dbReference>
<comment type="subcellular location">
    <subcellularLocation>
        <location evidence="8">Endomembrane system</location>
        <topology evidence="8">Single-pass type IV membrane protein</topology>
    </subcellularLocation>
</comment>
<dbReference type="PROSITE" id="PS50892">
    <property type="entry name" value="V_SNARE"/>
    <property type="match status" value="1"/>
</dbReference>
<dbReference type="InterPro" id="IPR001388">
    <property type="entry name" value="Synaptobrevin-like"/>
</dbReference>
<comment type="function">
    <text evidence="7">Involved in the targeting and/or fusion of transport vesicles to their target membrane.</text>
</comment>
<dbReference type="GO" id="GO:0016020">
    <property type="term" value="C:membrane"/>
    <property type="evidence" value="ECO:0007669"/>
    <property type="project" value="InterPro"/>
</dbReference>
<dbReference type="InterPro" id="IPR011012">
    <property type="entry name" value="Longin-like_dom_sf"/>
</dbReference>
<dbReference type="SUPFAM" id="SSF64356">
    <property type="entry name" value="SNARE-like"/>
    <property type="match status" value="1"/>
</dbReference>
<keyword evidence="2" id="KW-0813">Transport</keyword>
<protein>
    <submittedName>
        <fullName evidence="13">Vesicle-associated membrane protein 72D</fullName>
    </submittedName>
</protein>
<dbReference type="Pfam" id="PF00957">
    <property type="entry name" value="Synaptobrevin"/>
    <property type="match status" value="1"/>
</dbReference>
<dbReference type="Gene3D" id="3.30.450.50">
    <property type="entry name" value="Longin domain"/>
    <property type="match status" value="1"/>
</dbReference>
<dbReference type="Gene3D" id="1.20.5.110">
    <property type="match status" value="1"/>
</dbReference>
<comment type="similarity">
    <text evidence="1">Belongs to the synaptobrevin family.</text>
</comment>
<gene>
    <name evidence="13" type="primary">MpVAMP72D</name>
</gene>
<evidence type="ECO:0000256" key="2">
    <source>
        <dbReference type="ARBA" id="ARBA00022448"/>
    </source>
</evidence>
<dbReference type="PANTHER" id="PTHR21136">
    <property type="entry name" value="SNARE PROTEINS"/>
    <property type="match status" value="1"/>
</dbReference>
<keyword evidence="6 10" id="KW-0472">Membrane</keyword>
<proteinExistence type="evidence at transcript level"/>
<reference evidence="13" key="1">
    <citation type="submission" date="2015-01" db="EMBL/GenBank/DDBJ databases">
        <title>SNARE Molecules in Marchantia polymorpha: Unique and Conserved Features in Membrane Fusion Machineries.</title>
        <authorList>
            <person name="Kanazawa T."/>
            <person name="Era A."/>
            <person name="Kohchi T."/>
            <person name="Ueda T."/>
        </authorList>
    </citation>
    <scope>NUCLEOTIDE SEQUENCE</scope>
</reference>
<feature type="domain" description="V-SNARE coiled-coil homology" evidence="12">
    <location>
        <begin position="165"/>
        <end position="225"/>
    </location>
</feature>
<evidence type="ECO:0000313" key="13">
    <source>
        <dbReference type="EMBL" id="BAS01270.1"/>
    </source>
</evidence>
<evidence type="ECO:0000256" key="9">
    <source>
        <dbReference type="PROSITE-ProRule" id="PRU00290"/>
    </source>
</evidence>
<evidence type="ECO:0000256" key="5">
    <source>
        <dbReference type="ARBA" id="ARBA00022989"/>
    </source>
</evidence>
<dbReference type="InterPro" id="IPR042855">
    <property type="entry name" value="V_SNARE_CC"/>
</dbReference>
<keyword evidence="4" id="KW-0653">Protein transport</keyword>
<dbReference type="SMART" id="SM01270">
    <property type="entry name" value="Longin"/>
    <property type="match status" value="1"/>
</dbReference>
<dbReference type="SUPFAM" id="SSF58038">
    <property type="entry name" value="SNARE fusion complex"/>
    <property type="match status" value="1"/>
</dbReference>
<evidence type="ECO:0000256" key="7">
    <source>
        <dbReference type="ARBA" id="ARBA00037493"/>
    </source>
</evidence>
<dbReference type="PANTHER" id="PTHR21136:SF168">
    <property type="entry name" value="VESICLE-ASSOCIATED MEMBRANE PROTEIN 9"/>
    <property type="match status" value="1"/>
</dbReference>
<dbReference type="Pfam" id="PF13774">
    <property type="entry name" value="Longin"/>
    <property type="match status" value="1"/>
</dbReference>
<dbReference type="GO" id="GO:0012505">
    <property type="term" value="C:endomembrane system"/>
    <property type="evidence" value="ECO:0007669"/>
    <property type="project" value="UniProtKB-SubCell"/>
</dbReference>
<evidence type="ECO:0000256" key="8">
    <source>
        <dbReference type="ARBA" id="ARBA00046280"/>
    </source>
</evidence>
<dbReference type="PROSITE" id="PS50859">
    <property type="entry name" value="LONGIN"/>
    <property type="match status" value="1"/>
</dbReference>
<evidence type="ECO:0000256" key="10">
    <source>
        <dbReference type="SAM" id="Phobius"/>
    </source>
</evidence>
<dbReference type="AlphaFoldDB" id="A0A0H5BJC9"/>
<feature type="domain" description="Longin" evidence="11">
    <location>
        <begin position="24"/>
        <end position="148"/>
    </location>
</feature>
<sequence length="288" mass="33344">MGAILSSRSSHSPPGPKNGLIYCFVARGTGPGVVVLAEYKPLEGNFHKIGLECAKKLAAKNHSITYTCNHTITYTCDHSTTVTCEQHTFNFLVKDKFTYLVVAEESFPREIPLAFLVRMKDDFREKFPDAYKAKMKAHSLDKRFRPIMKKHVTFCVQHHLERLDQVANIQNQLEEVKALLRTNIYKVMDRHERLEVVVEKAEILANLAEQYRENTNTLRKKFWWQNMKVRLFVLLLILAVVIWLSICHDGRGFNTPACNQPHLLINLGFRFLKSSIDFFRKSNLCINF</sequence>
<evidence type="ECO:0000256" key="4">
    <source>
        <dbReference type="ARBA" id="ARBA00022927"/>
    </source>
</evidence>
<dbReference type="InterPro" id="IPR051097">
    <property type="entry name" value="Synaptobrevin-like_transport"/>
</dbReference>
<dbReference type="GO" id="GO:0015031">
    <property type="term" value="P:protein transport"/>
    <property type="evidence" value="ECO:0007669"/>
    <property type="project" value="UniProtKB-KW"/>
</dbReference>
<keyword evidence="9" id="KW-0175">Coiled coil</keyword>
<dbReference type="PRINTS" id="PR00219">
    <property type="entry name" value="SYNAPTOBREVN"/>
</dbReference>
<keyword evidence="3 10" id="KW-0812">Transmembrane</keyword>
<dbReference type="EMBL" id="LC018478">
    <property type="protein sequence ID" value="BAS01270.1"/>
    <property type="molecule type" value="mRNA"/>
</dbReference>
<dbReference type="Gramene" id="Mp8g09960.1">
    <property type="protein sequence ID" value="Mp8g09960.1.cds1"/>
    <property type="gene ID" value="Mp8g09960"/>
</dbReference>
<feature type="transmembrane region" description="Helical" evidence="10">
    <location>
        <begin position="229"/>
        <end position="246"/>
    </location>
</feature>
<dbReference type="GO" id="GO:0016192">
    <property type="term" value="P:vesicle-mediated transport"/>
    <property type="evidence" value="ECO:0007669"/>
    <property type="project" value="InterPro"/>
</dbReference>
<organism evidence="13">
    <name type="scientific">Marchantia polymorpha</name>
    <name type="common">Common liverwort</name>
    <name type="synonym">Marchantia aquatica</name>
    <dbReference type="NCBI Taxonomy" id="3197"/>
    <lineage>
        <taxon>Eukaryota</taxon>
        <taxon>Viridiplantae</taxon>
        <taxon>Streptophyta</taxon>
        <taxon>Embryophyta</taxon>
        <taxon>Marchantiophyta</taxon>
        <taxon>Marchantiopsida</taxon>
        <taxon>Marchantiidae</taxon>
        <taxon>Marchantiales</taxon>
        <taxon>Marchantiaceae</taxon>
        <taxon>Marchantia</taxon>
    </lineage>
</organism>
<keyword evidence="5 10" id="KW-1133">Transmembrane helix</keyword>
<evidence type="ECO:0000259" key="12">
    <source>
        <dbReference type="PROSITE" id="PS50892"/>
    </source>
</evidence>
<name>A0A0H5BJC9_MARPO</name>